<keyword evidence="1" id="KW-0472">Membrane</keyword>
<feature type="transmembrane region" description="Helical" evidence="1">
    <location>
        <begin position="320"/>
        <end position="340"/>
    </location>
</feature>
<dbReference type="Proteomes" id="UP000600363">
    <property type="component" value="Unassembled WGS sequence"/>
</dbReference>
<proteinExistence type="predicted"/>
<dbReference type="PANTHER" id="PTHR35902">
    <property type="entry name" value="S-LAYER DOMAIN-LIKE PROTEIN-RELATED"/>
    <property type="match status" value="1"/>
</dbReference>
<dbReference type="RefSeq" id="WP_042684113.1">
    <property type="nucleotide sequence ID" value="NZ_DUIH01000016.1"/>
</dbReference>
<accession>A0A832RX17</accession>
<evidence type="ECO:0000313" key="2">
    <source>
        <dbReference type="EMBL" id="HIH69941.1"/>
    </source>
</evidence>
<evidence type="ECO:0000256" key="1">
    <source>
        <dbReference type="SAM" id="Phobius"/>
    </source>
</evidence>
<gene>
    <name evidence="2" type="ORF">HA299_04940</name>
</gene>
<sequence>MLEKRCVSVVVLCMVLMALPPVAGGSQYIPESFTFSDNYYTVYGGPQIDAVLAGDNEFERGEDVQLKIDVYNHGKVLGFKSEKTPTTAEQIARAELEKNYELQVTTAIGVVCTLKNPYGAPVTINSGSQSAGSLRAGEKTQAPLSFSVEIDDDAPAGEYTLVLESTFSYQKNVQVSGDPRAGTEEVSFWYDTMTQRSNITFFVKKEPRFEVVSVSGDLHPGDKSTLTVVYKNVGEEPAREATARLSLVDPFSSTDDQAYLGTLNPNESATATFKINVDADALPKLYGLNSEIKYKDEHGDIKISDVVKVPVEVHPVQRTLGVLPALGAVALVIIGGVLWYRRRRAT</sequence>
<dbReference type="InterPro" id="IPR013783">
    <property type="entry name" value="Ig-like_fold"/>
</dbReference>
<reference evidence="2" key="1">
    <citation type="journal article" date="2020" name="bioRxiv">
        <title>A rank-normalized archaeal taxonomy based on genome phylogeny resolves widespread incomplete and uneven classifications.</title>
        <authorList>
            <person name="Rinke C."/>
            <person name="Chuvochina M."/>
            <person name="Mussig A.J."/>
            <person name="Chaumeil P.-A."/>
            <person name="Waite D.W."/>
            <person name="Whitman W.B."/>
            <person name="Parks D.H."/>
            <person name="Hugenholtz P."/>
        </authorList>
    </citation>
    <scope>NUCLEOTIDE SEQUENCE</scope>
    <source>
        <strain evidence="2">UBA12518</strain>
    </source>
</reference>
<protein>
    <submittedName>
        <fullName evidence="2">Uncharacterized protein</fullName>
    </submittedName>
</protein>
<comment type="caution">
    <text evidence="2">The sequence shown here is derived from an EMBL/GenBank/DDBJ whole genome shotgun (WGS) entry which is preliminary data.</text>
</comment>
<dbReference type="Gene3D" id="2.60.40.10">
    <property type="entry name" value="Immunoglobulins"/>
    <property type="match status" value="1"/>
</dbReference>
<name>A0A832RX17_9EURY</name>
<dbReference type="EMBL" id="DUIH01000016">
    <property type="protein sequence ID" value="HIH69941.1"/>
    <property type="molecule type" value="Genomic_DNA"/>
</dbReference>
<keyword evidence="1" id="KW-1133">Transmembrane helix</keyword>
<keyword evidence="1" id="KW-0812">Transmembrane</keyword>
<dbReference type="AlphaFoldDB" id="A0A832RX17"/>
<evidence type="ECO:0000313" key="3">
    <source>
        <dbReference type="Proteomes" id="UP000600363"/>
    </source>
</evidence>
<dbReference type="PANTHER" id="PTHR35902:SF3">
    <property type="entry name" value="NPCBM-ASSOCIATED, NEW3 DOMAIN OF ALPHA-GALACTOSIDASE"/>
    <property type="match status" value="1"/>
</dbReference>
<organism evidence="2 3">
    <name type="scientific">Methermicoccus shengliensis</name>
    <dbReference type="NCBI Taxonomy" id="660064"/>
    <lineage>
        <taxon>Archaea</taxon>
        <taxon>Methanobacteriati</taxon>
        <taxon>Methanobacteriota</taxon>
        <taxon>Stenosarchaea group</taxon>
        <taxon>Methanomicrobia</taxon>
        <taxon>Methanosarcinales</taxon>
        <taxon>Methermicoccaceae</taxon>
        <taxon>Methermicoccus</taxon>
    </lineage>
</organism>